<keyword evidence="2" id="KW-1185">Reference proteome</keyword>
<evidence type="ECO:0000313" key="1">
    <source>
        <dbReference type="EMBL" id="MBO3742627.1"/>
    </source>
</evidence>
<sequence length="55" mass="5980">MLRPELGEQGAVTAYRAAQSIFDLGGAKFRRRELFAALTACCQDDPLPEIKALLG</sequence>
<dbReference type="RefSeq" id="WP_208471825.1">
    <property type="nucleotide sequence ID" value="NZ_JAGFNS010000030.1"/>
</dbReference>
<protein>
    <submittedName>
        <fullName evidence="1">Uncharacterized protein</fullName>
    </submittedName>
</protein>
<comment type="caution">
    <text evidence="1">The sequence shown here is derived from an EMBL/GenBank/DDBJ whole genome shotgun (WGS) entry which is preliminary data.</text>
</comment>
<name>A0ABS3UVN5_9ACTN</name>
<reference evidence="1 2" key="1">
    <citation type="submission" date="2021-03" db="EMBL/GenBank/DDBJ databases">
        <title>Actinoplanes flavus sp. nov., a novel actinomycete isolated from Coconut Palm rhizosphere soil.</title>
        <authorList>
            <person name="Luo X."/>
        </authorList>
    </citation>
    <scope>NUCLEOTIDE SEQUENCE [LARGE SCALE GENOMIC DNA]</scope>
    <source>
        <strain evidence="1 2">NEAU-H7</strain>
    </source>
</reference>
<proteinExistence type="predicted"/>
<organism evidence="1 2">
    <name type="scientific">Actinoplanes flavus</name>
    <dbReference type="NCBI Taxonomy" id="2820290"/>
    <lineage>
        <taxon>Bacteria</taxon>
        <taxon>Bacillati</taxon>
        <taxon>Actinomycetota</taxon>
        <taxon>Actinomycetes</taxon>
        <taxon>Micromonosporales</taxon>
        <taxon>Micromonosporaceae</taxon>
        <taxon>Actinoplanes</taxon>
    </lineage>
</organism>
<dbReference type="EMBL" id="JAGFNS010000030">
    <property type="protein sequence ID" value="MBO3742627.1"/>
    <property type="molecule type" value="Genomic_DNA"/>
</dbReference>
<evidence type="ECO:0000313" key="2">
    <source>
        <dbReference type="Proteomes" id="UP000679690"/>
    </source>
</evidence>
<accession>A0ABS3UVN5</accession>
<dbReference type="Proteomes" id="UP000679690">
    <property type="component" value="Unassembled WGS sequence"/>
</dbReference>
<gene>
    <name evidence="1" type="ORF">J5X75_34465</name>
</gene>